<keyword evidence="1" id="KW-1133">Transmembrane helix</keyword>
<dbReference type="PROSITE" id="PS50887">
    <property type="entry name" value="GGDEF"/>
    <property type="match status" value="1"/>
</dbReference>
<feature type="transmembrane region" description="Helical" evidence="1">
    <location>
        <begin position="24"/>
        <end position="42"/>
    </location>
</feature>
<keyword evidence="1" id="KW-0812">Transmembrane</keyword>
<dbReference type="AlphaFoldDB" id="A0A2K3V006"/>
<dbReference type="InterPro" id="IPR000160">
    <property type="entry name" value="GGDEF_dom"/>
</dbReference>
<gene>
    <name evidence="3" type="ORF">CVO96_12780</name>
</gene>
<dbReference type="EMBL" id="PPPD01000001">
    <property type="protein sequence ID" value="PNY82128.1"/>
    <property type="molecule type" value="Genomic_DNA"/>
</dbReference>
<dbReference type="CDD" id="cd01949">
    <property type="entry name" value="GGDEF"/>
    <property type="match status" value="1"/>
</dbReference>
<feature type="domain" description="GGDEF" evidence="2">
    <location>
        <begin position="232"/>
        <end position="363"/>
    </location>
</feature>
<dbReference type="GO" id="GO:1902201">
    <property type="term" value="P:negative regulation of bacterial-type flagellum-dependent cell motility"/>
    <property type="evidence" value="ECO:0007669"/>
    <property type="project" value="TreeGrafter"/>
</dbReference>
<reference evidence="3 4" key="1">
    <citation type="submission" date="2018-01" db="EMBL/GenBank/DDBJ databases">
        <title>Deinococcus koreensis sp. nov., a radiation-resistant bacterium isolated from river water.</title>
        <authorList>
            <person name="Choi A."/>
        </authorList>
    </citation>
    <scope>NUCLEOTIDE SEQUENCE [LARGE SCALE GENOMIC DNA]</scope>
    <source>
        <strain evidence="3 4">SJW1-2</strain>
    </source>
</reference>
<evidence type="ECO:0000256" key="1">
    <source>
        <dbReference type="SAM" id="Phobius"/>
    </source>
</evidence>
<dbReference type="SUPFAM" id="SSF55073">
    <property type="entry name" value="Nucleotide cyclase"/>
    <property type="match status" value="1"/>
</dbReference>
<protein>
    <recommendedName>
        <fullName evidence="2">GGDEF domain-containing protein</fullName>
    </recommendedName>
</protein>
<dbReference type="FunFam" id="3.30.70.270:FF:000001">
    <property type="entry name" value="Diguanylate cyclase domain protein"/>
    <property type="match status" value="1"/>
</dbReference>
<dbReference type="InterPro" id="IPR050469">
    <property type="entry name" value="Diguanylate_Cyclase"/>
</dbReference>
<dbReference type="GO" id="GO:0005886">
    <property type="term" value="C:plasma membrane"/>
    <property type="evidence" value="ECO:0007669"/>
    <property type="project" value="TreeGrafter"/>
</dbReference>
<dbReference type="GO" id="GO:0052621">
    <property type="term" value="F:diguanylate cyclase activity"/>
    <property type="evidence" value="ECO:0007669"/>
    <property type="project" value="TreeGrafter"/>
</dbReference>
<feature type="transmembrane region" description="Helical" evidence="1">
    <location>
        <begin position="166"/>
        <end position="187"/>
    </location>
</feature>
<feature type="transmembrane region" description="Helical" evidence="1">
    <location>
        <begin position="136"/>
        <end position="154"/>
    </location>
</feature>
<dbReference type="GO" id="GO:0043709">
    <property type="term" value="P:cell adhesion involved in single-species biofilm formation"/>
    <property type="evidence" value="ECO:0007669"/>
    <property type="project" value="TreeGrafter"/>
</dbReference>
<name>A0A2K3V006_9DEIO</name>
<comment type="caution">
    <text evidence="3">The sequence shown here is derived from an EMBL/GenBank/DDBJ whole genome shotgun (WGS) entry which is preliminary data.</text>
</comment>
<dbReference type="PANTHER" id="PTHR45138">
    <property type="entry name" value="REGULATORY COMPONENTS OF SENSORY TRANSDUCTION SYSTEM"/>
    <property type="match status" value="1"/>
</dbReference>
<dbReference type="Gene3D" id="3.30.70.270">
    <property type="match status" value="1"/>
</dbReference>
<feature type="transmembrane region" description="Helical" evidence="1">
    <location>
        <begin position="48"/>
        <end position="70"/>
    </location>
</feature>
<dbReference type="NCBIfam" id="TIGR00254">
    <property type="entry name" value="GGDEF"/>
    <property type="match status" value="1"/>
</dbReference>
<evidence type="ECO:0000313" key="4">
    <source>
        <dbReference type="Proteomes" id="UP000236379"/>
    </source>
</evidence>
<evidence type="ECO:0000313" key="3">
    <source>
        <dbReference type="EMBL" id="PNY82128.1"/>
    </source>
</evidence>
<keyword evidence="1" id="KW-0472">Membrane</keyword>
<feature type="transmembrane region" description="Helical" evidence="1">
    <location>
        <begin position="107"/>
        <end position="129"/>
    </location>
</feature>
<dbReference type="Proteomes" id="UP000236379">
    <property type="component" value="Unassembled WGS sequence"/>
</dbReference>
<dbReference type="PANTHER" id="PTHR45138:SF24">
    <property type="entry name" value="DIGUANYLATE CYCLASE DGCC-RELATED"/>
    <property type="match status" value="1"/>
</dbReference>
<dbReference type="Pfam" id="PF00990">
    <property type="entry name" value="GGDEF"/>
    <property type="match status" value="1"/>
</dbReference>
<dbReference type="InterPro" id="IPR043128">
    <property type="entry name" value="Rev_trsase/Diguanyl_cyclase"/>
</dbReference>
<dbReference type="RefSeq" id="WP_103312562.1">
    <property type="nucleotide sequence ID" value="NZ_PPPD01000001.1"/>
</dbReference>
<accession>A0A2K3V006</accession>
<proteinExistence type="predicted"/>
<evidence type="ECO:0000259" key="2">
    <source>
        <dbReference type="PROSITE" id="PS50887"/>
    </source>
</evidence>
<feature type="transmembrane region" description="Helical" evidence="1">
    <location>
        <begin position="82"/>
        <end position="101"/>
    </location>
</feature>
<sequence length="384" mass="41671">MERRQNERLLALARPMDLESRLSYYRMILPGAAAAVALPLGLDRIEPYLIAFDRTLLPLMVAIFLSLLLLTWTRLKVEWLEWLILGAMAGFVLGRLLYLLAAPGVASPAAALGATLPWVIITMLLNAGLLSPRRGVQANVALLGVLATGLTLWWPGDRPSPERQHLISALSQLLLAAGSVLMAQVVISQRSAAFSRRARRALREANLDALTGLPNRRALDGQLERLSREAGGLLAVALIDVDHFKAINDRYGHARGDEVLRAVGAGLRGCMAPGQILGRYGGEEFLCMSEVPDVEAARRWFELVRRRVPQITVDGLDGLKVTVSVGLVVSPLPRLPAEVLEAADAALYRAKAAGRDNVQLDLLGLDDTPPAAAPEWRLPTPVQS</sequence>
<keyword evidence="4" id="KW-1185">Reference proteome</keyword>
<dbReference type="SMART" id="SM00267">
    <property type="entry name" value="GGDEF"/>
    <property type="match status" value="1"/>
</dbReference>
<organism evidence="3 4">
    <name type="scientific">Deinococcus koreensis</name>
    <dbReference type="NCBI Taxonomy" id="2054903"/>
    <lineage>
        <taxon>Bacteria</taxon>
        <taxon>Thermotogati</taxon>
        <taxon>Deinococcota</taxon>
        <taxon>Deinococci</taxon>
        <taxon>Deinococcales</taxon>
        <taxon>Deinococcaceae</taxon>
        <taxon>Deinococcus</taxon>
    </lineage>
</organism>
<dbReference type="InterPro" id="IPR029787">
    <property type="entry name" value="Nucleotide_cyclase"/>
</dbReference>
<dbReference type="OrthoDB" id="69451at2"/>